<dbReference type="GO" id="GO:0042073">
    <property type="term" value="P:intraciliary transport"/>
    <property type="evidence" value="ECO:0007669"/>
    <property type="project" value="InterPro"/>
</dbReference>
<dbReference type="PANTHER" id="PTHR16022">
    <property type="entry name" value="WD REPEAT DOMAIN 60"/>
    <property type="match status" value="1"/>
</dbReference>
<proteinExistence type="predicted"/>
<dbReference type="InterPro" id="IPR042505">
    <property type="entry name" value="DYNC2I1"/>
</dbReference>
<protein>
    <submittedName>
        <fullName evidence="1">Uncharacterized protein</fullName>
    </submittedName>
</protein>
<dbReference type="GO" id="GO:0045503">
    <property type="term" value="F:dynein light chain binding"/>
    <property type="evidence" value="ECO:0007669"/>
    <property type="project" value="InterPro"/>
</dbReference>
<dbReference type="InterPro" id="IPR036322">
    <property type="entry name" value="WD40_repeat_dom_sf"/>
</dbReference>
<sequence>MAGDTAGRVQVYRTMTERPLVDISASAVTPGPPVKSLQWSPAQPGLFFVLDANSCIHVWDLCSSDMCPQMSVPFSGQTLTSISLPPHPTGRMLAVASEAGTVDVYNLKPEFGALPKKDSERLQDVTFNKL</sequence>
<dbReference type="AlphaFoldDB" id="A0A1B6MP31"/>
<dbReference type="Gene3D" id="2.130.10.10">
    <property type="entry name" value="YVTN repeat-like/Quinoprotein amine dehydrogenase"/>
    <property type="match status" value="1"/>
</dbReference>
<name>A0A1B6MP31_9HEMI</name>
<dbReference type="GO" id="GO:0045504">
    <property type="term" value="F:dynein heavy chain binding"/>
    <property type="evidence" value="ECO:0007669"/>
    <property type="project" value="InterPro"/>
</dbReference>
<dbReference type="PANTHER" id="PTHR16022:SF0">
    <property type="entry name" value="CYTOPLASMIC DYNEIN 2 INTERMEDIATE CHAIN 1"/>
    <property type="match status" value="1"/>
</dbReference>
<accession>A0A1B6MP31</accession>
<organism evidence="1">
    <name type="scientific">Graphocephala atropunctata</name>
    <dbReference type="NCBI Taxonomy" id="36148"/>
    <lineage>
        <taxon>Eukaryota</taxon>
        <taxon>Metazoa</taxon>
        <taxon>Ecdysozoa</taxon>
        <taxon>Arthropoda</taxon>
        <taxon>Hexapoda</taxon>
        <taxon>Insecta</taxon>
        <taxon>Pterygota</taxon>
        <taxon>Neoptera</taxon>
        <taxon>Paraneoptera</taxon>
        <taxon>Hemiptera</taxon>
        <taxon>Auchenorrhyncha</taxon>
        <taxon>Membracoidea</taxon>
        <taxon>Cicadellidae</taxon>
        <taxon>Cicadellinae</taxon>
        <taxon>Cicadellini</taxon>
        <taxon>Graphocephala</taxon>
    </lineage>
</organism>
<gene>
    <name evidence="1" type="ORF">g.53717</name>
</gene>
<dbReference type="EMBL" id="GEBQ01002314">
    <property type="protein sequence ID" value="JAT37663.1"/>
    <property type="molecule type" value="Transcribed_RNA"/>
</dbReference>
<dbReference type="GO" id="GO:0005868">
    <property type="term" value="C:cytoplasmic dynein complex"/>
    <property type="evidence" value="ECO:0007669"/>
    <property type="project" value="InterPro"/>
</dbReference>
<dbReference type="SUPFAM" id="SSF50978">
    <property type="entry name" value="WD40 repeat-like"/>
    <property type="match status" value="1"/>
</dbReference>
<dbReference type="GO" id="GO:0005929">
    <property type="term" value="C:cilium"/>
    <property type="evidence" value="ECO:0007669"/>
    <property type="project" value="GOC"/>
</dbReference>
<dbReference type="InterPro" id="IPR015943">
    <property type="entry name" value="WD40/YVTN_repeat-like_dom_sf"/>
</dbReference>
<evidence type="ECO:0000313" key="1">
    <source>
        <dbReference type="EMBL" id="JAT37663.1"/>
    </source>
</evidence>
<reference evidence="1" key="1">
    <citation type="submission" date="2015-11" db="EMBL/GenBank/DDBJ databases">
        <title>De novo transcriptome assembly of four potential Pierce s Disease insect vectors from Arizona vineyards.</title>
        <authorList>
            <person name="Tassone E.E."/>
        </authorList>
    </citation>
    <scope>NUCLEOTIDE SEQUENCE</scope>
</reference>